<protein>
    <submittedName>
        <fullName evidence="2">ABC transporter permease</fullName>
    </submittedName>
</protein>
<dbReference type="EMBL" id="WUIG01001236">
    <property type="protein sequence ID" value="MXJ12407.1"/>
    <property type="molecule type" value="Genomic_DNA"/>
</dbReference>
<reference evidence="2 4" key="2">
    <citation type="submission" date="2019-12" db="EMBL/GenBank/DDBJ databases">
        <title>Enteriobacteria Tanzani isolates_8377-8380.</title>
        <authorList>
            <person name="Subbiah M."/>
            <person name="Call D."/>
        </authorList>
    </citation>
    <scope>NUCLEOTIDE SEQUENCE [LARGE SCALE GENOMIC DNA]</scope>
    <source>
        <strain evidence="2 4">8380wG1</strain>
    </source>
</reference>
<feature type="non-terminal residue" evidence="2">
    <location>
        <position position="90"/>
    </location>
</feature>
<gene>
    <name evidence="2" type="ORF">GQA06_19050</name>
    <name evidence="3" type="ORF">GRW24_28780</name>
</gene>
<evidence type="ECO:0000313" key="5">
    <source>
        <dbReference type="Proteomes" id="UP000447081"/>
    </source>
</evidence>
<dbReference type="EMBL" id="WTQJ01000743">
    <property type="protein sequence ID" value="MWR15873.1"/>
    <property type="molecule type" value="Genomic_DNA"/>
</dbReference>
<evidence type="ECO:0000313" key="2">
    <source>
        <dbReference type="EMBL" id="MWR15873.1"/>
    </source>
</evidence>
<evidence type="ECO:0000256" key="1">
    <source>
        <dbReference type="SAM" id="Phobius"/>
    </source>
</evidence>
<reference evidence="3 5" key="1">
    <citation type="submission" date="2019-12" db="EMBL/GenBank/DDBJ databases">
        <title>Enteriobacteria Tanzani isolates_10434.</title>
        <authorList>
            <person name="Subbiah M."/>
            <person name="Call D."/>
        </authorList>
    </citation>
    <scope>NUCLEOTIDE SEQUENCE [LARGE SCALE GENOMIC DNA]</scope>
    <source>
        <strain evidence="3 5">10434wG3</strain>
    </source>
</reference>
<accession>A0A6D0IC64</accession>
<dbReference type="Proteomes" id="UP000430387">
    <property type="component" value="Unassembled WGS sequence"/>
</dbReference>
<dbReference type="Proteomes" id="UP000447081">
    <property type="component" value="Unassembled WGS sequence"/>
</dbReference>
<keyword evidence="1" id="KW-1133">Transmembrane helix</keyword>
<proteinExistence type="predicted"/>
<evidence type="ECO:0000313" key="4">
    <source>
        <dbReference type="Proteomes" id="UP000430387"/>
    </source>
</evidence>
<organism evidence="2 4">
    <name type="scientific">Escherichia coli</name>
    <dbReference type="NCBI Taxonomy" id="562"/>
    <lineage>
        <taxon>Bacteria</taxon>
        <taxon>Pseudomonadati</taxon>
        <taxon>Pseudomonadota</taxon>
        <taxon>Gammaproteobacteria</taxon>
        <taxon>Enterobacterales</taxon>
        <taxon>Enterobacteriaceae</taxon>
        <taxon>Escherichia</taxon>
    </lineage>
</organism>
<sequence length="90" mass="9878">MSHRRSTVKGSLSFANPTVRAWLFQILAVVAVVGIVGWLFHNTVTNLNNRGITSGFAFLDRGAGFGIVQHLIDYQQGDTYGRVFIVGLLN</sequence>
<evidence type="ECO:0000313" key="3">
    <source>
        <dbReference type="EMBL" id="MXJ12407.1"/>
    </source>
</evidence>
<keyword evidence="1" id="KW-0472">Membrane</keyword>
<comment type="caution">
    <text evidence="2">The sequence shown here is derived from an EMBL/GenBank/DDBJ whole genome shotgun (WGS) entry which is preliminary data.</text>
</comment>
<feature type="transmembrane region" description="Helical" evidence="1">
    <location>
        <begin position="21"/>
        <end position="40"/>
    </location>
</feature>
<name>A0A6D0IC64_ECOLX</name>
<keyword evidence="1" id="KW-0812">Transmembrane</keyword>
<dbReference type="AlphaFoldDB" id="A0A6D0IC64"/>